<dbReference type="Proteomes" id="UP000664534">
    <property type="component" value="Unassembled WGS sequence"/>
</dbReference>
<evidence type="ECO:0000313" key="2">
    <source>
        <dbReference type="Proteomes" id="UP000664534"/>
    </source>
</evidence>
<name>A0A8H3J5E6_9LECA</name>
<evidence type="ECO:0000313" key="1">
    <source>
        <dbReference type="EMBL" id="CAF9940889.1"/>
    </source>
</evidence>
<sequence>MPAAQITNLAPELISQVFCSMEDFSSATNLSKTSHKFQAVWQQDIDQISHAIRQHSIECTDQVYEYLSASIEAEKTILRGDKREIAIAKTLILMDRASNADKALSKFVKLIAGGSPADAAITATTRRDFIKAYHRAWTLAARAPQLPPYQMVIGMDVLELLQLGEVLDWMMILTTDPVRAELGYSYNTRDLFTQADYSEAGYHTWSHVQGIVQNIIRNFTLLIDDGTIFQKIWGEIHPEEPCNALMYDTHHPEDPWYPRDKRLMLADFVHLFPGTIMERLR</sequence>
<protein>
    <recommendedName>
        <fullName evidence="3">F-box domain-containing protein</fullName>
    </recommendedName>
</protein>
<keyword evidence="2" id="KW-1185">Reference proteome</keyword>
<comment type="caution">
    <text evidence="1">The sequence shown here is derived from an EMBL/GenBank/DDBJ whole genome shotgun (WGS) entry which is preliminary data.</text>
</comment>
<accession>A0A8H3J5E6</accession>
<proteinExistence type="predicted"/>
<dbReference type="EMBL" id="CAJPDT010000138">
    <property type="protein sequence ID" value="CAF9940889.1"/>
    <property type="molecule type" value="Genomic_DNA"/>
</dbReference>
<evidence type="ECO:0008006" key="3">
    <source>
        <dbReference type="Google" id="ProtNLM"/>
    </source>
</evidence>
<dbReference type="AlphaFoldDB" id="A0A8H3J5E6"/>
<organism evidence="1 2">
    <name type="scientific">Imshaugia aleurites</name>
    <dbReference type="NCBI Taxonomy" id="172621"/>
    <lineage>
        <taxon>Eukaryota</taxon>
        <taxon>Fungi</taxon>
        <taxon>Dikarya</taxon>
        <taxon>Ascomycota</taxon>
        <taxon>Pezizomycotina</taxon>
        <taxon>Lecanoromycetes</taxon>
        <taxon>OSLEUM clade</taxon>
        <taxon>Lecanoromycetidae</taxon>
        <taxon>Lecanorales</taxon>
        <taxon>Lecanorineae</taxon>
        <taxon>Parmeliaceae</taxon>
        <taxon>Imshaugia</taxon>
    </lineage>
</organism>
<reference evidence="1" key="1">
    <citation type="submission" date="2021-03" db="EMBL/GenBank/DDBJ databases">
        <authorList>
            <person name="Tagirdzhanova G."/>
        </authorList>
    </citation>
    <scope>NUCLEOTIDE SEQUENCE</scope>
</reference>
<gene>
    <name evidence="1" type="ORF">IMSHALPRED_002209</name>
</gene>